<dbReference type="EMBL" id="QWLA01000038">
    <property type="protein sequence ID" value="RIH85743.1"/>
    <property type="molecule type" value="Genomic_DNA"/>
</dbReference>
<dbReference type="Gene3D" id="3.10.180.10">
    <property type="entry name" value="2,3-Dihydroxybiphenyl 1,2-Dioxygenase, domain 1"/>
    <property type="match status" value="1"/>
</dbReference>
<evidence type="ECO:0000256" key="2">
    <source>
        <dbReference type="ARBA" id="ARBA00022723"/>
    </source>
</evidence>
<name>A0A399EQB3_9DEIN</name>
<sequence length="131" mass="14282">MELHHVGIAVSDLEAAVRPYYALGYALEAQGIVESQGVSVYMLKSGHSRLELLAPIRPDSPIGKFLEKRGPGIHHLAFTTLDIQSELERLAREGTPLIDTAPRPGFGGHLVAFIHPKWSSGVLVELVEAEH</sequence>
<dbReference type="PANTHER" id="PTHR43048">
    <property type="entry name" value="METHYLMALONYL-COA EPIMERASE"/>
    <property type="match status" value="1"/>
</dbReference>
<dbReference type="GO" id="GO:0004493">
    <property type="term" value="F:methylmalonyl-CoA epimerase activity"/>
    <property type="evidence" value="ECO:0007669"/>
    <property type="project" value="TreeGrafter"/>
</dbReference>
<feature type="domain" description="VOC" evidence="3">
    <location>
        <begin position="2"/>
        <end position="129"/>
    </location>
</feature>
<dbReference type="RefSeq" id="WP_119278040.1">
    <property type="nucleotide sequence ID" value="NZ_QWLA01000038.1"/>
</dbReference>
<dbReference type="CDD" id="cd07249">
    <property type="entry name" value="MMCE"/>
    <property type="match status" value="1"/>
</dbReference>
<gene>
    <name evidence="4" type="ORF">Mrose_02082</name>
</gene>
<evidence type="ECO:0000313" key="5">
    <source>
        <dbReference type="Proteomes" id="UP000265341"/>
    </source>
</evidence>
<dbReference type="GO" id="GO:0046872">
    <property type="term" value="F:metal ion binding"/>
    <property type="evidence" value="ECO:0007669"/>
    <property type="project" value="UniProtKB-KW"/>
</dbReference>
<dbReference type="InterPro" id="IPR037523">
    <property type="entry name" value="VOC_core"/>
</dbReference>
<comment type="caution">
    <text evidence="4">The sequence shown here is derived from an EMBL/GenBank/DDBJ whole genome shotgun (WGS) entry which is preliminary data.</text>
</comment>
<comment type="similarity">
    <text evidence="1">Belongs to the methylmalonyl-CoA epimerase family.</text>
</comment>
<organism evidence="4 5">
    <name type="scientific">Calidithermus roseus</name>
    <dbReference type="NCBI Taxonomy" id="1644118"/>
    <lineage>
        <taxon>Bacteria</taxon>
        <taxon>Thermotogati</taxon>
        <taxon>Deinococcota</taxon>
        <taxon>Deinococci</taxon>
        <taxon>Thermales</taxon>
        <taxon>Thermaceae</taxon>
        <taxon>Calidithermus</taxon>
    </lineage>
</organism>
<keyword evidence="5" id="KW-1185">Reference proteome</keyword>
<dbReference type="InterPro" id="IPR051785">
    <property type="entry name" value="MMCE/EMCE_epimerase"/>
</dbReference>
<proteinExistence type="inferred from homology"/>
<dbReference type="Pfam" id="PF13669">
    <property type="entry name" value="Glyoxalase_4"/>
    <property type="match status" value="1"/>
</dbReference>
<dbReference type="GO" id="GO:0046491">
    <property type="term" value="P:L-methylmalonyl-CoA metabolic process"/>
    <property type="evidence" value="ECO:0007669"/>
    <property type="project" value="TreeGrafter"/>
</dbReference>
<dbReference type="PANTHER" id="PTHR43048:SF3">
    <property type="entry name" value="METHYLMALONYL-COA EPIMERASE, MITOCHONDRIAL"/>
    <property type="match status" value="1"/>
</dbReference>
<keyword evidence="2" id="KW-0479">Metal-binding</keyword>
<dbReference type="PROSITE" id="PS51819">
    <property type="entry name" value="VOC"/>
    <property type="match status" value="1"/>
</dbReference>
<accession>A0A399EQB3</accession>
<dbReference type="Proteomes" id="UP000265341">
    <property type="component" value="Unassembled WGS sequence"/>
</dbReference>
<dbReference type="AlphaFoldDB" id="A0A399EQB3"/>
<evidence type="ECO:0000313" key="4">
    <source>
        <dbReference type="EMBL" id="RIH85743.1"/>
    </source>
</evidence>
<dbReference type="OrthoDB" id="9788468at2"/>
<dbReference type="SUPFAM" id="SSF54593">
    <property type="entry name" value="Glyoxalase/Bleomycin resistance protein/Dihydroxybiphenyl dioxygenase"/>
    <property type="match status" value="1"/>
</dbReference>
<dbReference type="InterPro" id="IPR029068">
    <property type="entry name" value="Glyas_Bleomycin-R_OHBP_Dase"/>
</dbReference>
<evidence type="ECO:0000256" key="1">
    <source>
        <dbReference type="ARBA" id="ARBA00009308"/>
    </source>
</evidence>
<dbReference type="NCBIfam" id="TIGR03081">
    <property type="entry name" value="metmalonyl_epim"/>
    <property type="match status" value="1"/>
</dbReference>
<protein>
    <submittedName>
        <fullName evidence="4">Methylmalonyl-CoA epimerase</fullName>
    </submittedName>
</protein>
<dbReference type="InterPro" id="IPR017515">
    <property type="entry name" value="MeMalonyl-CoA_epimerase"/>
</dbReference>
<evidence type="ECO:0000259" key="3">
    <source>
        <dbReference type="PROSITE" id="PS51819"/>
    </source>
</evidence>
<reference evidence="4 5" key="1">
    <citation type="submission" date="2018-08" db="EMBL/GenBank/DDBJ databases">
        <title>Meiothermus roseus NBRC 110900 genome sequencing project.</title>
        <authorList>
            <person name="Da Costa M.S."/>
            <person name="Albuquerque L."/>
            <person name="Raposo P."/>
            <person name="Froufe H.J.C."/>
            <person name="Barroso C.S."/>
            <person name="Egas C."/>
        </authorList>
    </citation>
    <scope>NUCLEOTIDE SEQUENCE [LARGE SCALE GENOMIC DNA]</scope>
    <source>
        <strain evidence="4 5">NBRC 110900</strain>
    </source>
</reference>